<evidence type="ECO:0000313" key="3">
    <source>
        <dbReference type="Proteomes" id="UP001596031"/>
    </source>
</evidence>
<reference evidence="3" key="1">
    <citation type="journal article" date="2019" name="Int. J. Syst. Evol. Microbiol.">
        <title>The Global Catalogue of Microorganisms (GCM) 10K type strain sequencing project: providing services to taxonomists for standard genome sequencing and annotation.</title>
        <authorList>
            <consortium name="The Broad Institute Genomics Platform"/>
            <consortium name="The Broad Institute Genome Sequencing Center for Infectious Disease"/>
            <person name="Wu L."/>
            <person name="Ma J."/>
        </authorList>
    </citation>
    <scope>NUCLEOTIDE SEQUENCE [LARGE SCALE GENOMIC DNA]</scope>
    <source>
        <strain evidence="3">CCUG 38813</strain>
    </source>
</reference>
<comment type="caution">
    <text evidence="2">The sequence shown here is derived from an EMBL/GenBank/DDBJ whole genome shotgun (WGS) entry which is preliminary data.</text>
</comment>
<proteinExistence type="predicted"/>
<dbReference type="EMBL" id="JBHSMS010000023">
    <property type="protein sequence ID" value="MFC5510774.1"/>
    <property type="molecule type" value="Genomic_DNA"/>
</dbReference>
<organism evidence="2 3">
    <name type="scientific">Massilia jejuensis</name>
    <dbReference type="NCBI Taxonomy" id="648894"/>
    <lineage>
        <taxon>Bacteria</taxon>
        <taxon>Pseudomonadati</taxon>
        <taxon>Pseudomonadota</taxon>
        <taxon>Betaproteobacteria</taxon>
        <taxon>Burkholderiales</taxon>
        <taxon>Oxalobacteraceae</taxon>
        <taxon>Telluria group</taxon>
        <taxon>Massilia</taxon>
    </lineage>
</organism>
<sequence length="196" mass="21339">MKARRFLLVLALFGVHAHAAQMSEDALWQALRGGGVTVLLRHAATNPGIGDPPGFKLDQCATQRNLSEAGRADARAIGAAFARHQVTPGAVWSSRWCRCLETARLAFGRVEPEPSLDSMFRDEEDQSAAKLRALRTRLAARSATSPLVLVTHDVNIRALTGQSLAQGEMVLVKQRDDELEVLGRIAVPRQDRAAAR</sequence>
<protein>
    <submittedName>
        <fullName evidence="2">Histidine phosphatase family protein</fullName>
    </submittedName>
</protein>
<feature type="signal peptide" evidence="1">
    <location>
        <begin position="1"/>
        <end position="19"/>
    </location>
</feature>
<evidence type="ECO:0000313" key="2">
    <source>
        <dbReference type="EMBL" id="MFC5510774.1"/>
    </source>
</evidence>
<accession>A0ABW0PJI3</accession>
<name>A0ABW0PJI3_9BURK</name>
<keyword evidence="3" id="KW-1185">Reference proteome</keyword>
<dbReference type="CDD" id="cd07040">
    <property type="entry name" value="HP"/>
    <property type="match status" value="1"/>
</dbReference>
<dbReference type="SUPFAM" id="SSF53254">
    <property type="entry name" value="Phosphoglycerate mutase-like"/>
    <property type="match status" value="1"/>
</dbReference>
<dbReference type="Proteomes" id="UP001596031">
    <property type="component" value="Unassembled WGS sequence"/>
</dbReference>
<dbReference type="InterPro" id="IPR013078">
    <property type="entry name" value="His_Pase_superF_clade-1"/>
</dbReference>
<feature type="chain" id="PRO_5046085676" evidence="1">
    <location>
        <begin position="20"/>
        <end position="196"/>
    </location>
</feature>
<dbReference type="RefSeq" id="WP_379718411.1">
    <property type="nucleotide sequence ID" value="NZ_JBHSMS010000023.1"/>
</dbReference>
<keyword evidence="1" id="KW-0732">Signal</keyword>
<dbReference type="InterPro" id="IPR029033">
    <property type="entry name" value="His_PPase_superfam"/>
</dbReference>
<evidence type="ECO:0000256" key="1">
    <source>
        <dbReference type="SAM" id="SignalP"/>
    </source>
</evidence>
<dbReference type="Gene3D" id="3.40.50.1240">
    <property type="entry name" value="Phosphoglycerate mutase-like"/>
    <property type="match status" value="1"/>
</dbReference>
<dbReference type="Pfam" id="PF00300">
    <property type="entry name" value="His_Phos_1"/>
    <property type="match status" value="1"/>
</dbReference>
<gene>
    <name evidence="2" type="ORF">ACFPOU_06525</name>
</gene>